<sequence length="148" mass="16490">MMILIYRGTSSDATAIVQQWNLLRRPNAVTYYDIDKFPLGCSHPSEQLKDTAAGERSVAPLTGTLHRRPVSVLPIKKTNFVTKQTTETRGADINFGGKHRPLSYVEGCLLKGKPAEDFQPPSVYTFRHSENFNCPSRVVLGSCCKHLP</sequence>
<name>A0ABN8IMM2_9NEOP</name>
<dbReference type="EMBL" id="OW152837">
    <property type="protein sequence ID" value="CAH2058390.1"/>
    <property type="molecule type" value="Genomic_DNA"/>
</dbReference>
<proteinExistence type="predicted"/>
<dbReference type="Proteomes" id="UP000837857">
    <property type="component" value="Chromosome 25"/>
</dbReference>
<evidence type="ECO:0000313" key="1">
    <source>
        <dbReference type="EMBL" id="CAH2058390.1"/>
    </source>
</evidence>
<keyword evidence="2" id="KW-1185">Reference proteome</keyword>
<reference evidence="1" key="1">
    <citation type="submission" date="2022-03" db="EMBL/GenBank/DDBJ databases">
        <authorList>
            <person name="Martin H S."/>
        </authorList>
    </citation>
    <scope>NUCLEOTIDE SEQUENCE</scope>
</reference>
<evidence type="ECO:0000313" key="2">
    <source>
        <dbReference type="Proteomes" id="UP000837857"/>
    </source>
</evidence>
<accession>A0ABN8IMM2</accession>
<feature type="non-terminal residue" evidence="1">
    <location>
        <position position="148"/>
    </location>
</feature>
<gene>
    <name evidence="1" type="ORF">IPOD504_LOCUS10570</name>
</gene>
<protein>
    <submittedName>
        <fullName evidence="1">Uncharacterized protein</fullName>
    </submittedName>
</protein>
<organism evidence="1 2">
    <name type="scientific">Iphiclides podalirius</name>
    <name type="common">scarce swallowtail</name>
    <dbReference type="NCBI Taxonomy" id="110791"/>
    <lineage>
        <taxon>Eukaryota</taxon>
        <taxon>Metazoa</taxon>
        <taxon>Ecdysozoa</taxon>
        <taxon>Arthropoda</taxon>
        <taxon>Hexapoda</taxon>
        <taxon>Insecta</taxon>
        <taxon>Pterygota</taxon>
        <taxon>Neoptera</taxon>
        <taxon>Endopterygota</taxon>
        <taxon>Lepidoptera</taxon>
        <taxon>Glossata</taxon>
        <taxon>Ditrysia</taxon>
        <taxon>Papilionoidea</taxon>
        <taxon>Papilionidae</taxon>
        <taxon>Papilioninae</taxon>
        <taxon>Iphiclides</taxon>
    </lineage>
</organism>